<sequence>MPSSNVQVNRTVVLRGAGQGGTLEKRPIPSAGPGSVVIRVLAASVRSNSPIVYRDPNSGHALPFPFVPGFAAIGRVVGLGPDATRLQVEQLVFFDPFIQARDRGGIYISGMMEGFDEGSQKLSRGEWRDSTYADFAKVPLENCHPMDEKRLLGDIKTGGLGYSIEDLTHLFSMFIPFGGLADVDVKSGDTVIIAPATGRYGNAAVHVALAMGAHVIAIGRNSEALSGLASVNSRVSTVVLSGAIEQDTEALRKACRGSVDVFWDMSPSAAGSSTHFKSCLNVLCHGARVSLIGGVSSGVDFGYMDVLGKGLTIRGTWMCTPRQAQRLIKMVEIGVLPLGQSAGMGLVVKYGLERWEEAWDAAAQRTQPGEVIIAPCSAW</sequence>
<feature type="domain" description="Alcohol dehydrogenase-like N-terminal" evidence="2">
    <location>
        <begin position="32"/>
        <end position="147"/>
    </location>
</feature>
<feature type="domain" description="Alcohol dehydrogenase-like C-terminal" evidence="1">
    <location>
        <begin position="201"/>
        <end position="331"/>
    </location>
</feature>
<dbReference type="InterPro" id="IPR013149">
    <property type="entry name" value="ADH-like_C"/>
</dbReference>
<dbReference type="InterPro" id="IPR051397">
    <property type="entry name" value="Zn-ADH-like_protein"/>
</dbReference>
<dbReference type="Pfam" id="PF00107">
    <property type="entry name" value="ADH_zinc_N"/>
    <property type="match status" value="1"/>
</dbReference>
<dbReference type="InterPro" id="IPR011032">
    <property type="entry name" value="GroES-like_sf"/>
</dbReference>
<dbReference type="PANTHER" id="PTHR43677">
    <property type="entry name" value="SHORT-CHAIN DEHYDROGENASE/REDUCTASE"/>
    <property type="match status" value="1"/>
</dbReference>
<accession>A0A8H6MY23</accession>
<evidence type="ECO:0000259" key="1">
    <source>
        <dbReference type="Pfam" id="PF00107"/>
    </source>
</evidence>
<dbReference type="AlphaFoldDB" id="A0A8H6MY23"/>
<evidence type="ECO:0000259" key="2">
    <source>
        <dbReference type="Pfam" id="PF08240"/>
    </source>
</evidence>
<organism evidence="3 4">
    <name type="scientific">Colletotrichum sojae</name>
    <dbReference type="NCBI Taxonomy" id="2175907"/>
    <lineage>
        <taxon>Eukaryota</taxon>
        <taxon>Fungi</taxon>
        <taxon>Dikarya</taxon>
        <taxon>Ascomycota</taxon>
        <taxon>Pezizomycotina</taxon>
        <taxon>Sordariomycetes</taxon>
        <taxon>Hypocreomycetidae</taxon>
        <taxon>Glomerellales</taxon>
        <taxon>Glomerellaceae</taxon>
        <taxon>Colletotrichum</taxon>
        <taxon>Colletotrichum orchidearum species complex</taxon>
    </lineage>
</organism>
<dbReference type="Proteomes" id="UP000652219">
    <property type="component" value="Unassembled WGS sequence"/>
</dbReference>
<dbReference type="GO" id="GO:0016491">
    <property type="term" value="F:oxidoreductase activity"/>
    <property type="evidence" value="ECO:0007669"/>
    <property type="project" value="TreeGrafter"/>
</dbReference>
<reference evidence="3 4" key="1">
    <citation type="journal article" date="2020" name="Phytopathology">
        <title>Genome Sequence Resources of Colletotrichum truncatum, C. plurivorum, C. musicola, and C. sojae: Four Species Pathogenic to Soybean (Glycine max).</title>
        <authorList>
            <person name="Rogerio F."/>
            <person name="Boufleur T.R."/>
            <person name="Ciampi-Guillardi M."/>
            <person name="Sukno S.A."/>
            <person name="Thon M.R."/>
            <person name="Massola Junior N.S."/>
            <person name="Baroncelli R."/>
        </authorList>
    </citation>
    <scope>NUCLEOTIDE SEQUENCE [LARGE SCALE GENOMIC DNA]</scope>
    <source>
        <strain evidence="3 4">LFN0009</strain>
    </source>
</reference>
<dbReference type="SUPFAM" id="SSF51735">
    <property type="entry name" value="NAD(P)-binding Rossmann-fold domains"/>
    <property type="match status" value="1"/>
</dbReference>
<proteinExistence type="predicted"/>
<dbReference type="SUPFAM" id="SSF50129">
    <property type="entry name" value="GroES-like"/>
    <property type="match status" value="1"/>
</dbReference>
<gene>
    <name evidence="3" type="ORF">CSOJ01_05140</name>
</gene>
<dbReference type="Gene3D" id="3.90.180.10">
    <property type="entry name" value="Medium-chain alcohol dehydrogenases, catalytic domain"/>
    <property type="match status" value="1"/>
</dbReference>
<name>A0A8H6MY23_9PEZI</name>
<protein>
    <submittedName>
        <fullName evidence="3">Isopropanol dehydrogenase</fullName>
    </submittedName>
</protein>
<dbReference type="GO" id="GO:0005739">
    <property type="term" value="C:mitochondrion"/>
    <property type="evidence" value="ECO:0007669"/>
    <property type="project" value="TreeGrafter"/>
</dbReference>
<dbReference type="EMBL" id="WIGN01000063">
    <property type="protein sequence ID" value="KAF6812435.1"/>
    <property type="molecule type" value="Genomic_DNA"/>
</dbReference>
<dbReference type="Gene3D" id="3.40.50.720">
    <property type="entry name" value="NAD(P)-binding Rossmann-like Domain"/>
    <property type="match status" value="1"/>
</dbReference>
<dbReference type="InterPro" id="IPR036291">
    <property type="entry name" value="NAD(P)-bd_dom_sf"/>
</dbReference>
<dbReference type="Pfam" id="PF08240">
    <property type="entry name" value="ADH_N"/>
    <property type="match status" value="1"/>
</dbReference>
<dbReference type="PANTHER" id="PTHR43677:SF4">
    <property type="entry name" value="QUINONE OXIDOREDUCTASE-LIKE PROTEIN 2"/>
    <property type="match status" value="1"/>
</dbReference>
<evidence type="ECO:0000313" key="3">
    <source>
        <dbReference type="EMBL" id="KAF6812435.1"/>
    </source>
</evidence>
<keyword evidence="4" id="KW-1185">Reference proteome</keyword>
<evidence type="ECO:0000313" key="4">
    <source>
        <dbReference type="Proteomes" id="UP000652219"/>
    </source>
</evidence>
<comment type="caution">
    <text evidence="3">The sequence shown here is derived from an EMBL/GenBank/DDBJ whole genome shotgun (WGS) entry which is preliminary data.</text>
</comment>
<dbReference type="InterPro" id="IPR013154">
    <property type="entry name" value="ADH-like_N"/>
</dbReference>